<dbReference type="Proteomes" id="UP001172102">
    <property type="component" value="Unassembled WGS sequence"/>
</dbReference>
<sequence length="221" mass="24613">MAGSSTSCKPELPETWKHALGTPSSFERALDDVVRKLEDMGEPKVIVDSARTLNGSGRTLSKPPSPSQRLQRAAALRRQRIAEAAMQNADFVESPDTPTGSTCPIEKPLARTESTGHERAKFSNIIETAPAHEDQDISDRDVLKGLKIICAASADAELDAWIRSKTGLRLRRFLADLKTFESLSQDGIAAVDDQRARRRRAERRRLQTDRDARRRSIRRPS</sequence>
<keyword evidence="3" id="KW-1185">Reference proteome</keyword>
<feature type="region of interest" description="Disordered" evidence="1">
    <location>
        <begin position="48"/>
        <end position="69"/>
    </location>
</feature>
<feature type="compositionally biased region" description="Basic and acidic residues" evidence="1">
    <location>
        <begin position="204"/>
        <end position="214"/>
    </location>
</feature>
<gene>
    <name evidence="2" type="ORF">B0H67DRAFT_639586</name>
</gene>
<name>A0AA40EDB8_9PEZI</name>
<comment type="caution">
    <text evidence="2">The sequence shown here is derived from an EMBL/GenBank/DDBJ whole genome shotgun (WGS) entry which is preliminary data.</text>
</comment>
<evidence type="ECO:0000313" key="2">
    <source>
        <dbReference type="EMBL" id="KAK0731163.1"/>
    </source>
</evidence>
<protein>
    <submittedName>
        <fullName evidence="2">Uncharacterized protein</fullName>
    </submittedName>
</protein>
<accession>A0AA40EDB8</accession>
<proteinExistence type="predicted"/>
<dbReference type="AlphaFoldDB" id="A0AA40EDB8"/>
<dbReference type="EMBL" id="JAUKUA010000001">
    <property type="protein sequence ID" value="KAK0731163.1"/>
    <property type="molecule type" value="Genomic_DNA"/>
</dbReference>
<evidence type="ECO:0000313" key="3">
    <source>
        <dbReference type="Proteomes" id="UP001172102"/>
    </source>
</evidence>
<reference evidence="2" key="1">
    <citation type="submission" date="2023-06" db="EMBL/GenBank/DDBJ databases">
        <title>Genome-scale phylogeny and comparative genomics of the fungal order Sordariales.</title>
        <authorList>
            <consortium name="Lawrence Berkeley National Laboratory"/>
            <person name="Hensen N."/>
            <person name="Bonometti L."/>
            <person name="Westerberg I."/>
            <person name="Brannstrom I.O."/>
            <person name="Guillou S."/>
            <person name="Cros-Aarteil S."/>
            <person name="Calhoun S."/>
            <person name="Haridas S."/>
            <person name="Kuo A."/>
            <person name="Mondo S."/>
            <person name="Pangilinan J."/>
            <person name="Riley R."/>
            <person name="Labutti K."/>
            <person name="Andreopoulos B."/>
            <person name="Lipzen A."/>
            <person name="Chen C."/>
            <person name="Yanf M."/>
            <person name="Daum C."/>
            <person name="Ng V."/>
            <person name="Clum A."/>
            <person name="Steindorff A."/>
            <person name="Ohm R."/>
            <person name="Martin F."/>
            <person name="Silar P."/>
            <person name="Natvig D."/>
            <person name="Lalanne C."/>
            <person name="Gautier V."/>
            <person name="Ament-Velasquez S.L."/>
            <person name="Kruys A."/>
            <person name="Hutchinson M.I."/>
            <person name="Powell A.J."/>
            <person name="Barry K."/>
            <person name="Miller A.N."/>
            <person name="Grigoriev I.V."/>
            <person name="Debuchy R."/>
            <person name="Gladieux P."/>
            <person name="Thoren M.H."/>
            <person name="Johannesson H."/>
        </authorList>
    </citation>
    <scope>NUCLEOTIDE SEQUENCE</scope>
    <source>
        <strain evidence="2">SMH4607-1</strain>
    </source>
</reference>
<evidence type="ECO:0000256" key="1">
    <source>
        <dbReference type="SAM" id="MobiDB-lite"/>
    </source>
</evidence>
<feature type="region of interest" description="Disordered" evidence="1">
    <location>
        <begin position="191"/>
        <end position="221"/>
    </location>
</feature>
<organism evidence="2 3">
    <name type="scientific">Lasiosphaeris hirsuta</name>
    <dbReference type="NCBI Taxonomy" id="260670"/>
    <lineage>
        <taxon>Eukaryota</taxon>
        <taxon>Fungi</taxon>
        <taxon>Dikarya</taxon>
        <taxon>Ascomycota</taxon>
        <taxon>Pezizomycotina</taxon>
        <taxon>Sordariomycetes</taxon>
        <taxon>Sordariomycetidae</taxon>
        <taxon>Sordariales</taxon>
        <taxon>Lasiosphaeriaceae</taxon>
        <taxon>Lasiosphaeris</taxon>
    </lineage>
</organism>